<reference evidence="3 4" key="1">
    <citation type="submission" date="2016-04" db="EMBL/GenBank/DDBJ databases">
        <title>A degradative enzymes factory behind the ericoid mycorrhizal symbiosis.</title>
        <authorList>
            <consortium name="DOE Joint Genome Institute"/>
            <person name="Martino E."/>
            <person name="Morin E."/>
            <person name="Grelet G."/>
            <person name="Kuo A."/>
            <person name="Kohler A."/>
            <person name="Daghino S."/>
            <person name="Barry K."/>
            <person name="Choi C."/>
            <person name="Cichocki N."/>
            <person name="Clum A."/>
            <person name="Copeland A."/>
            <person name="Hainaut M."/>
            <person name="Haridas S."/>
            <person name="Labutti K."/>
            <person name="Lindquist E."/>
            <person name="Lipzen A."/>
            <person name="Khouja H.-R."/>
            <person name="Murat C."/>
            <person name="Ohm R."/>
            <person name="Olson A."/>
            <person name="Spatafora J."/>
            <person name="Veneault-Fourrey C."/>
            <person name="Henrissat B."/>
            <person name="Grigoriev I."/>
            <person name="Martin F."/>
            <person name="Perotto S."/>
        </authorList>
    </citation>
    <scope>NUCLEOTIDE SEQUENCE [LARGE SCALE GENOMIC DNA]</scope>
    <source>
        <strain evidence="3 4">F</strain>
    </source>
</reference>
<feature type="compositionally biased region" description="Polar residues" evidence="2">
    <location>
        <begin position="196"/>
        <end position="220"/>
    </location>
</feature>
<dbReference type="AlphaFoldDB" id="A0A2J6RPU2"/>
<protein>
    <submittedName>
        <fullName evidence="3">Uncharacterized protein</fullName>
    </submittedName>
</protein>
<proteinExistence type="predicted"/>
<feature type="region of interest" description="Disordered" evidence="2">
    <location>
        <begin position="60"/>
        <end position="80"/>
    </location>
</feature>
<keyword evidence="4" id="KW-1185">Reference proteome</keyword>
<dbReference type="Proteomes" id="UP000235786">
    <property type="component" value="Unassembled WGS sequence"/>
</dbReference>
<evidence type="ECO:0000313" key="4">
    <source>
        <dbReference type="Proteomes" id="UP000235786"/>
    </source>
</evidence>
<feature type="region of interest" description="Disordered" evidence="2">
    <location>
        <begin position="195"/>
        <end position="231"/>
    </location>
</feature>
<sequence length="321" mass="36922">MEDSNAVVGEDNVYISWPLTSMLHTSWLFPQHFLSKFSRIQHTKLLAILKQTLLDMASTSQQYASKGHEGGPANSETGDNPAAQASLMLEAELKRAAEREQQALENYETVHNVHEKCKLEHFNHLLRWDREAEVSQADILRVIQALNMLSFDLHRSSEKLKRALEDYEAIKKEKVKREREAREVVSKLNGDLDSISEGSIEQTTSSVQPSTITVSLQSQEEAAEGEDPKQEPWEQVIDALEQARKLQITPDRSTNTMLDWYDECKIRASRNDPVIKTEREEYTREYQAAIANHKRHDRHPIGEYCYCLDEFKRNPFALVVN</sequence>
<accession>A0A2J6RPU2</accession>
<evidence type="ECO:0000313" key="3">
    <source>
        <dbReference type="EMBL" id="PMD40531.1"/>
    </source>
</evidence>
<name>A0A2J6RPU2_HYAVF</name>
<feature type="coiled-coil region" evidence="1">
    <location>
        <begin position="153"/>
        <end position="180"/>
    </location>
</feature>
<keyword evidence="1" id="KW-0175">Coiled coil</keyword>
<evidence type="ECO:0000256" key="1">
    <source>
        <dbReference type="SAM" id="Coils"/>
    </source>
</evidence>
<dbReference type="EMBL" id="KZ613945">
    <property type="protein sequence ID" value="PMD40531.1"/>
    <property type="molecule type" value="Genomic_DNA"/>
</dbReference>
<organism evidence="3 4">
    <name type="scientific">Hyaloscypha variabilis (strain UAMH 11265 / GT02V1 / F)</name>
    <name type="common">Meliniomyces variabilis</name>
    <dbReference type="NCBI Taxonomy" id="1149755"/>
    <lineage>
        <taxon>Eukaryota</taxon>
        <taxon>Fungi</taxon>
        <taxon>Dikarya</taxon>
        <taxon>Ascomycota</taxon>
        <taxon>Pezizomycotina</taxon>
        <taxon>Leotiomycetes</taxon>
        <taxon>Helotiales</taxon>
        <taxon>Hyaloscyphaceae</taxon>
        <taxon>Hyaloscypha</taxon>
        <taxon>Hyaloscypha variabilis</taxon>
    </lineage>
</organism>
<gene>
    <name evidence="3" type="ORF">L207DRAFT_582721</name>
</gene>
<evidence type="ECO:0000256" key="2">
    <source>
        <dbReference type="SAM" id="MobiDB-lite"/>
    </source>
</evidence>